<organism evidence="1 2">
    <name type="scientific">Dentiscutata erythropus</name>
    <dbReference type="NCBI Taxonomy" id="1348616"/>
    <lineage>
        <taxon>Eukaryota</taxon>
        <taxon>Fungi</taxon>
        <taxon>Fungi incertae sedis</taxon>
        <taxon>Mucoromycota</taxon>
        <taxon>Glomeromycotina</taxon>
        <taxon>Glomeromycetes</taxon>
        <taxon>Diversisporales</taxon>
        <taxon>Gigasporaceae</taxon>
        <taxon>Dentiscutata</taxon>
    </lineage>
</organism>
<sequence>IDKEPTINYNNQDIYEDYSAPKANSYSKSIYANFISLYPDHEWIILWILKFQRRCCLTKTATNSLIKFIKLILIEIYNDEERFRLFPKTLDK</sequence>
<dbReference type="AlphaFoldDB" id="A0A9N9KHS0"/>
<feature type="non-terminal residue" evidence="1">
    <location>
        <position position="1"/>
    </location>
</feature>
<protein>
    <submittedName>
        <fullName evidence="1">1549_t:CDS:1</fullName>
    </submittedName>
</protein>
<proteinExistence type="predicted"/>
<name>A0A9N9KHS0_9GLOM</name>
<gene>
    <name evidence="1" type="ORF">DERYTH_LOCUS28311</name>
</gene>
<dbReference type="Proteomes" id="UP000789405">
    <property type="component" value="Unassembled WGS sequence"/>
</dbReference>
<dbReference type="EMBL" id="CAJVPY010069767">
    <property type="protein sequence ID" value="CAG8827491.1"/>
    <property type="molecule type" value="Genomic_DNA"/>
</dbReference>
<feature type="non-terminal residue" evidence="1">
    <location>
        <position position="92"/>
    </location>
</feature>
<comment type="caution">
    <text evidence="1">The sequence shown here is derived from an EMBL/GenBank/DDBJ whole genome shotgun (WGS) entry which is preliminary data.</text>
</comment>
<reference evidence="1" key="1">
    <citation type="submission" date="2021-06" db="EMBL/GenBank/DDBJ databases">
        <authorList>
            <person name="Kallberg Y."/>
            <person name="Tangrot J."/>
            <person name="Rosling A."/>
        </authorList>
    </citation>
    <scope>NUCLEOTIDE SEQUENCE</scope>
    <source>
        <strain evidence="1">MA453B</strain>
    </source>
</reference>
<evidence type="ECO:0000313" key="1">
    <source>
        <dbReference type="EMBL" id="CAG8827491.1"/>
    </source>
</evidence>
<evidence type="ECO:0000313" key="2">
    <source>
        <dbReference type="Proteomes" id="UP000789405"/>
    </source>
</evidence>
<accession>A0A9N9KHS0</accession>
<keyword evidence="2" id="KW-1185">Reference proteome</keyword>